<sequence>MGTSSSENNNSATERAGRTGSSSVTERKNRLAALAYGGAKVSLIGKEKRRRRRSVDVPSTRAESTKDPPGVTDATAEGPSHRPRPPSTRSSGDHGDKISLRQAAYRAISTRARAVEKVREGLRERGRLHSSPTPRRDASAVETPSSSPLPPAPIVTVEELPAGSQESSARYDPIYVDSSDEDAPQKYSDDEDFEVEEVEDEEIEVEEEEEPPPVLNYRAPPRESPLKPVTPVTPTVEPVASNETKEEAPRNAHRWGVLSGTTSSTPIRSAMAARQDDTLPATSRFVSLPSLKPRQPQPRSSSRHDGSNESSPPSKQLVNEKLPPLSGRGTPTSVLKNQLAAVAYGAMASRSLAPTPPSVKLPAPPTAPREPGSQQGVRAARVQQSTMIANDIYEDFKKGFVPLRELVARKKAAEKKALPQRKPSSLGRNLWMVALSAVKWKSWVRRSRSDGVASPRRIKSPVRLLSPVRSKMRKDEWARSLDRERKRMSLTTHRSESNTSREFAVVRPGAFGSEPEPVSLGTAAADNRAAAAYSKTQIKILTKRDINRAGKDKDAKIETPRSSAKVVATPPQWIKNPLAHSAAAARRRRFLTEMAAADADPELSRPSSRAPTRPSSPKLGKRNETPLDRLRGAVKRLMEHNRNMKRKSLQSPQKRTPDRVRDAQQRAEWAQRMHTEDQAAARAAEHLRRKADMQSSAYVRPGAFGSEASPVQMGVAAANQRATSAYSMLTKKPTPRKLTLSPIAETKKPADSPPPPKEPIASPLTQKLVERARRREAQLRRQRRKSKPKRKGFKSTSDSSVQGDEAAFSAGDMRDIEAQYRSQARERPGQGRAGVKRGVKSEWAMSLEREMRMQNEARLREEAQKREASPEHVPRVPGVFDATLTPVELGTKAAAKRAAAAYTTKRRRKKPEKDDDDAYSLNFDSDELSEDFDSDWDDDEVYLSAELDAHFDNVSPIIRQPSVSPEPSLHNAFVRDIATDVLRDACEAAALDLAGEVLREARLSAALADILGEVSAAAVDVAELDSAFAHDIIYSALDLCDIEETVLQTVYDCADDAADAVEIDAVVFGQMERAVQACELDDFILDVVYDIVDTIPTTSERWKEDMAFEAAAAERMAFVTKLKDKAASEKEKDRPTSRSTSRASTEMEELQQKLDALREQHKQAHENIHEKRRWGRYLEHTPNHMLRDRKFTLEQSESIWDEEPAVALRYRKNPLYDPILETNDDILEWEPNEPVAFVPPESVADPDESVDDLEEVTPDPRRQRAMARDELAARAYRQKQQLVSSPRATPTKRTKLKDGLPTGLAIKRAERAERIAAKTRIAHEKALLAQGKRPPSPQPWEDDELEADLHEMFEEERRIREAELAEQVAEQHAAARKIQAMHRGRMARKHVQAKRAEAVARAQAPEDSPGSSPGQENHSPGGKKKRKPKTTSRTKVTSPLESVYSASGIRRKVGRSLA</sequence>
<dbReference type="CDD" id="cd23767">
    <property type="entry name" value="IQCD"/>
    <property type="match status" value="1"/>
</dbReference>
<reference evidence="2 3" key="1">
    <citation type="journal article" date="2009" name="Science">
        <title>Green evolution and dynamic adaptations revealed by genomes of the marine picoeukaryotes Micromonas.</title>
        <authorList>
            <person name="Worden A.Z."/>
            <person name="Lee J.H."/>
            <person name="Mock T."/>
            <person name="Rouze P."/>
            <person name="Simmons M.P."/>
            <person name="Aerts A.L."/>
            <person name="Allen A.E."/>
            <person name="Cuvelier M.L."/>
            <person name="Derelle E."/>
            <person name="Everett M.V."/>
            <person name="Foulon E."/>
            <person name="Grimwood J."/>
            <person name="Gundlach H."/>
            <person name="Henrissat B."/>
            <person name="Napoli C."/>
            <person name="McDonald S.M."/>
            <person name="Parker M.S."/>
            <person name="Rombauts S."/>
            <person name="Salamov A."/>
            <person name="Von Dassow P."/>
            <person name="Badger J.H."/>
            <person name="Coutinho P.M."/>
            <person name="Demir E."/>
            <person name="Dubchak I."/>
            <person name="Gentemann C."/>
            <person name="Eikrem W."/>
            <person name="Gready J.E."/>
            <person name="John U."/>
            <person name="Lanier W."/>
            <person name="Lindquist E.A."/>
            <person name="Lucas S."/>
            <person name="Mayer K.F."/>
            <person name="Moreau H."/>
            <person name="Not F."/>
            <person name="Otillar R."/>
            <person name="Panaud O."/>
            <person name="Pangilinan J."/>
            <person name="Paulsen I."/>
            <person name="Piegu B."/>
            <person name="Poliakov A."/>
            <person name="Robbens S."/>
            <person name="Schmutz J."/>
            <person name="Toulza E."/>
            <person name="Wyss T."/>
            <person name="Zelensky A."/>
            <person name="Zhou K."/>
            <person name="Armbrust E.V."/>
            <person name="Bhattacharya D."/>
            <person name="Goodenough U.W."/>
            <person name="Van de Peer Y."/>
            <person name="Grigoriev I.V."/>
        </authorList>
    </citation>
    <scope>NUCLEOTIDE SEQUENCE [LARGE SCALE GENOMIC DNA]</scope>
    <source>
        <strain evidence="3">RCC299 / NOUM17</strain>
    </source>
</reference>
<feature type="compositionally biased region" description="Low complexity" evidence="1">
    <location>
        <begin position="604"/>
        <end position="617"/>
    </location>
</feature>
<feature type="region of interest" description="Disordered" evidence="1">
    <location>
        <begin position="1124"/>
        <end position="1148"/>
    </location>
</feature>
<dbReference type="GeneID" id="8247701"/>
<feature type="compositionally biased region" description="Polar residues" evidence="1">
    <location>
        <begin position="308"/>
        <end position="317"/>
    </location>
</feature>
<feature type="compositionally biased region" description="Basic and acidic residues" evidence="1">
    <location>
        <begin position="768"/>
        <end position="779"/>
    </location>
</feature>
<feature type="region of interest" description="Disordered" evidence="1">
    <location>
        <begin position="903"/>
        <end position="922"/>
    </location>
</feature>
<protein>
    <submittedName>
        <fullName evidence="2">Uncharacterized protein</fullName>
    </submittedName>
</protein>
<dbReference type="InParanoid" id="C1EEH5"/>
<feature type="region of interest" description="Disordered" evidence="1">
    <location>
        <begin position="1374"/>
        <end position="1458"/>
    </location>
</feature>
<dbReference type="KEGG" id="mis:MICPUN_62625"/>
<feature type="region of interest" description="Disordered" evidence="1">
    <location>
        <begin position="1"/>
        <end position="333"/>
    </location>
</feature>
<feature type="compositionally biased region" description="Basic and acidic residues" evidence="1">
    <location>
        <begin position="1124"/>
        <end position="1136"/>
    </location>
</feature>
<accession>C1EEH5</accession>
<feature type="region of interest" description="Disordered" evidence="1">
    <location>
        <begin position="1278"/>
        <end position="1298"/>
    </location>
</feature>
<feature type="compositionally biased region" description="Pro residues" evidence="1">
    <location>
        <begin position="354"/>
        <end position="368"/>
    </location>
</feature>
<feature type="compositionally biased region" description="Basic and acidic residues" evidence="1">
    <location>
        <begin position="857"/>
        <end position="874"/>
    </location>
</feature>
<feature type="region of interest" description="Disordered" evidence="1">
    <location>
        <begin position="726"/>
        <end position="813"/>
    </location>
</feature>
<keyword evidence="3" id="KW-1185">Reference proteome</keyword>
<feature type="compositionally biased region" description="Basic residues" evidence="1">
    <location>
        <begin position="780"/>
        <end position="793"/>
    </location>
</feature>
<feature type="compositionally biased region" description="Basic and acidic residues" evidence="1">
    <location>
        <begin position="113"/>
        <end position="127"/>
    </location>
</feature>
<feature type="compositionally biased region" description="Basic and acidic residues" evidence="1">
    <location>
        <begin position="655"/>
        <end position="692"/>
    </location>
</feature>
<evidence type="ECO:0000313" key="2">
    <source>
        <dbReference type="EMBL" id="ACO66537.1"/>
    </source>
</evidence>
<feature type="compositionally biased region" description="Basic residues" evidence="1">
    <location>
        <begin position="1421"/>
        <end position="1432"/>
    </location>
</feature>
<feature type="region of interest" description="Disordered" evidence="1">
    <location>
        <begin position="596"/>
        <end position="694"/>
    </location>
</feature>
<feature type="region of interest" description="Disordered" evidence="1">
    <location>
        <begin position="1325"/>
        <end position="1349"/>
    </location>
</feature>
<dbReference type="PROSITE" id="PS50096">
    <property type="entry name" value="IQ"/>
    <property type="match status" value="1"/>
</dbReference>
<name>C1EEH5_MICCC</name>
<proteinExistence type="predicted"/>
<feature type="compositionally biased region" description="Basic residues" evidence="1">
    <location>
        <begin position="1449"/>
        <end position="1458"/>
    </location>
</feature>
<feature type="compositionally biased region" description="Low complexity" evidence="1">
    <location>
        <begin position="229"/>
        <end position="239"/>
    </location>
</feature>
<dbReference type="Proteomes" id="UP000002009">
    <property type="component" value="Chromosome 11"/>
</dbReference>
<dbReference type="RefSeq" id="XP_002505279.1">
    <property type="nucleotide sequence ID" value="XM_002505233.1"/>
</dbReference>
<gene>
    <name evidence="2" type="ORF">MICPUN_62625</name>
</gene>
<feature type="compositionally biased region" description="Low complexity" evidence="1">
    <location>
        <begin position="1"/>
        <end position="11"/>
    </location>
</feature>
<feature type="compositionally biased region" description="Polar residues" evidence="1">
    <location>
        <begin position="1409"/>
        <end position="1418"/>
    </location>
</feature>
<evidence type="ECO:0000313" key="3">
    <source>
        <dbReference type="Proteomes" id="UP000002009"/>
    </source>
</evidence>
<feature type="compositionally biased region" description="Acidic residues" evidence="1">
    <location>
        <begin position="189"/>
        <end position="211"/>
    </location>
</feature>
<feature type="region of interest" description="Disordered" evidence="1">
    <location>
        <begin position="350"/>
        <end position="380"/>
    </location>
</feature>
<feature type="compositionally biased region" description="Basic and acidic residues" evidence="1">
    <location>
        <begin position="621"/>
        <end position="642"/>
    </location>
</feature>
<dbReference type="EMBL" id="CP001330">
    <property type="protein sequence ID" value="ACO66537.1"/>
    <property type="molecule type" value="Genomic_DNA"/>
</dbReference>
<feature type="compositionally biased region" description="Polar residues" evidence="1">
    <location>
        <begin position="1278"/>
        <end position="1288"/>
    </location>
</feature>
<evidence type="ECO:0000256" key="1">
    <source>
        <dbReference type="SAM" id="MobiDB-lite"/>
    </source>
</evidence>
<feature type="compositionally biased region" description="Basic residues" evidence="1">
    <location>
        <begin position="1379"/>
        <end position="1393"/>
    </location>
</feature>
<feature type="region of interest" description="Disordered" evidence="1">
    <location>
        <begin position="857"/>
        <end position="877"/>
    </location>
</feature>
<organism evidence="2 3">
    <name type="scientific">Micromonas commoda (strain RCC299 / NOUM17 / CCMP2709)</name>
    <name type="common">Picoplanktonic green alga</name>
    <dbReference type="NCBI Taxonomy" id="296587"/>
    <lineage>
        <taxon>Eukaryota</taxon>
        <taxon>Viridiplantae</taxon>
        <taxon>Chlorophyta</taxon>
        <taxon>Mamiellophyceae</taxon>
        <taxon>Mamiellales</taxon>
        <taxon>Mamiellaceae</taxon>
        <taxon>Micromonas</taxon>
    </lineage>
</organism>